<accession>A0A350P8M9</accession>
<protein>
    <submittedName>
        <fullName evidence="1">Nucleotidyltransferase</fullName>
    </submittedName>
</protein>
<evidence type="ECO:0000313" key="1">
    <source>
        <dbReference type="EMBL" id="HAW77646.1"/>
    </source>
</evidence>
<name>A0A350P8M9_9ALTE</name>
<gene>
    <name evidence="1" type="ORF">DCW74_18165</name>
</gene>
<dbReference type="GO" id="GO:0016740">
    <property type="term" value="F:transferase activity"/>
    <property type="evidence" value="ECO:0007669"/>
    <property type="project" value="UniProtKB-KW"/>
</dbReference>
<dbReference type="Proteomes" id="UP000263517">
    <property type="component" value="Unassembled WGS sequence"/>
</dbReference>
<feature type="non-terminal residue" evidence="1">
    <location>
        <position position="80"/>
    </location>
</feature>
<evidence type="ECO:0000313" key="2">
    <source>
        <dbReference type="Proteomes" id="UP000263517"/>
    </source>
</evidence>
<organism evidence="1 2">
    <name type="scientific">Alteromonas australica</name>
    <dbReference type="NCBI Taxonomy" id="589873"/>
    <lineage>
        <taxon>Bacteria</taxon>
        <taxon>Pseudomonadati</taxon>
        <taxon>Pseudomonadota</taxon>
        <taxon>Gammaproteobacteria</taxon>
        <taxon>Alteromonadales</taxon>
        <taxon>Alteromonadaceae</taxon>
        <taxon>Alteromonas/Salinimonas group</taxon>
        <taxon>Alteromonas</taxon>
    </lineage>
</organism>
<dbReference type="AlphaFoldDB" id="A0A350P8M9"/>
<comment type="caution">
    <text evidence="1">The sequence shown here is derived from an EMBL/GenBank/DDBJ whole genome shotgun (WGS) entry which is preliminary data.</text>
</comment>
<dbReference type="EMBL" id="DNAN01000632">
    <property type="protein sequence ID" value="HAW77646.1"/>
    <property type="molecule type" value="Genomic_DNA"/>
</dbReference>
<sequence length="80" mass="9157">MSIQRKFTNFHNAIKLSREDDKYRDAREKDESILAALKAAFKEAGYPVIDTFIQGSLRTATTIKHPKNDFDIDRALVIDS</sequence>
<proteinExistence type="predicted"/>
<reference evidence="1 2" key="1">
    <citation type="journal article" date="2018" name="Nat. Biotechnol.">
        <title>A standardized bacterial taxonomy based on genome phylogeny substantially revises the tree of life.</title>
        <authorList>
            <person name="Parks D.H."/>
            <person name="Chuvochina M."/>
            <person name="Waite D.W."/>
            <person name="Rinke C."/>
            <person name="Skarshewski A."/>
            <person name="Chaumeil P.A."/>
            <person name="Hugenholtz P."/>
        </authorList>
    </citation>
    <scope>NUCLEOTIDE SEQUENCE [LARGE SCALE GENOMIC DNA]</scope>
    <source>
        <strain evidence="1">UBA11978</strain>
    </source>
</reference>
<keyword evidence="1" id="KW-0808">Transferase</keyword>